<sequence length="396" mass="45153">MTRGGKDDVCINELPDEILVLILGFLSLEEAIRTVVLSAMEKSSHRVVLAQGFVSQGVNVVDKAIECLFSNSPFIERFCLHYSQKLHKLEVADAPNLKYLELIFCDNLEHFQISAPNLNAIMLSVAITICETFDFSHQLPELRTVEHLQIEFITLRPLWFDVRSQRLHHLWLCALLQTAPFLQKLSIKHFVARQRLDKDGAEKVKALANGKWQYYSHQHLKEVELIDFVGSRNELEIVLFVLEIAALEPYLFLSTITCTLGCGFSVRPLTLMGMFRTGRCKRAVESAFAPNGFQTGTFTMCYEALRYLKKGAPISATLHYIATWLRTYCLFIRQERNEILLWLFSYLSSDAASLPDSKEAIRQLSRSVDNKATSEKMPFSEINLKIASLKLIVLNL</sequence>
<dbReference type="Proteomes" id="UP000796880">
    <property type="component" value="Unassembled WGS sequence"/>
</dbReference>
<dbReference type="EMBL" id="VOIH02000009">
    <property type="protein sequence ID" value="KAF3438147.1"/>
    <property type="molecule type" value="Genomic_DNA"/>
</dbReference>
<evidence type="ECO:0000313" key="3">
    <source>
        <dbReference type="Proteomes" id="UP000796880"/>
    </source>
</evidence>
<comment type="caution">
    <text evidence="2">The sequence shown here is derived from an EMBL/GenBank/DDBJ whole genome shotgun (WGS) entry which is preliminary data.</text>
</comment>
<accession>A0A8K0GQX4</accession>
<dbReference type="PANTHER" id="PTHR34145">
    <property type="entry name" value="OS02G0105600 PROTEIN"/>
    <property type="match status" value="1"/>
</dbReference>
<organism evidence="2 3">
    <name type="scientific">Rhamnella rubrinervis</name>
    <dbReference type="NCBI Taxonomy" id="2594499"/>
    <lineage>
        <taxon>Eukaryota</taxon>
        <taxon>Viridiplantae</taxon>
        <taxon>Streptophyta</taxon>
        <taxon>Embryophyta</taxon>
        <taxon>Tracheophyta</taxon>
        <taxon>Spermatophyta</taxon>
        <taxon>Magnoliopsida</taxon>
        <taxon>eudicotyledons</taxon>
        <taxon>Gunneridae</taxon>
        <taxon>Pentapetalae</taxon>
        <taxon>rosids</taxon>
        <taxon>fabids</taxon>
        <taxon>Rosales</taxon>
        <taxon>Rhamnaceae</taxon>
        <taxon>rhamnoid group</taxon>
        <taxon>Rhamneae</taxon>
        <taxon>Rhamnella</taxon>
    </lineage>
</organism>
<dbReference type="OrthoDB" id="1552162at2759"/>
<dbReference type="PANTHER" id="PTHR34145:SF28">
    <property type="entry name" value="F-BOX DOMAIN-CONTAINING PROTEIN"/>
    <property type="match status" value="1"/>
</dbReference>
<name>A0A8K0GQX4_9ROSA</name>
<protein>
    <recommendedName>
        <fullName evidence="1">At1g61320/AtMIF1 LRR domain-containing protein</fullName>
    </recommendedName>
</protein>
<dbReference type="Pfam" id="PF23622">
    <property type="entry name" value="LRR_At1g61320_AtMIF1"/>
    <property type="match status" value="1"/>
</dbReference>
<dbReference type="InterPro" id="IPR055357">
    <property type="entry name" value="LRR_At1g61320_AtMIF1"/>
</dbReference>
<feature type="domain" description="At1g61320/AtMIF1 LRR" evidence="1">
    <location>
        <begin position="57"/>
        <end position="127"/>
    </location>
</feature>
<evidence type="ECO:0000313" key="2">
    <source>
        <dbReference type="EMBL" id="KAF3438147.1"/>
    </source>
</evidence>
<keyword evidence="3" id="KW-1185">Reference proteome</keyword>
<proteinExistence type="predicted"/>
<gene>
    <name evidence="2" type="ORF">FNV43_RR20903</name>
</gene>
<dbReference type="AlphaFoldDB" id="A0A8K0GQX4"/>
<evidence type="ECO:0000259" key="1">
    <source>
        <dbReference type="Pfam" id="PF23622"/>
    </source>
</evidence>
<reference evidence="2" key="1">
    <citation type="submission" date="2020-03" db="EMBL/GenBank/DDBJ databases">
        <title>A high-quality chromosome-level genome assembly of a woody plant with both climbing and erect habits, Rhamnella rubrinervis.</title>
        <authorList>
            <person name="Lu Z."/>
            <person name="Yang Y."/>
            <person name="Zhu X."/>
            <person name="Sun Y."/>
        </authorList>
    </citation>
    <scope>NUCLEOTIDE SEQUENCE</scope>
    <source>
        <strain evidence="2">BYM</strain>
        <tissue evidence="2">Leaf</tissue>
    </source>
</reference>
<dbReference type="InterPro" id="IPR053772">
    <property type="entry name" value="At1g61320/At1g61330-like"/>
</dbReference>